<dbReference type="SMART" id="SM00220">
    <property type="entry name" value="S_TKc"/>
    <property type="match status" value="1"/>
</dbReference>
<evidence type="ECO:0000256" key="5">
    <source>
        <dbReference type="PROSITE-ProRule" id="PRU10141"/>
    </source>
</evidence>
<evidence type="ECO:0000259" key="8">
    <source>
        <dbReference type="PROSITE" id="PS50011"/>
    </source>
</evidence>
<feature type="transmembrane region" description="Helical" evidence="7">
    <location>
        <begin position="460"/>
        <end position="484"/>
    </location>
</feature>
<comment type="caution">
    <text evidence="9">The sequence shown here is derived from an EMBL/GenBank/DDBJ whole genome shotgun (WGS) entry which is preliminary data.</text>
</comment>
<keyword evidence="1 9" id="KW-0808">Transferase</keyword>
<sequence length="510" mass="54161">MSGQPSTPNPTLLDDASRGFVRRAMAGGLVELDDVKKVVASLLADQTTLTPESLAEGLVAAGILTDWQSQKVLAGKSKGFYLGSYRLLRPLGRGGMGMVFLGEHQIMKRLMALKILPSEQLADERRIQRFKDEARASAQLDHPNIVRAYDCAEAGGKVYIVMEYVDGADLQQAVARDGVMPVATAIDAVRQAAEGLSHAHARGIIHRDIKPSNLMLGRDGVVKVSDMGLARIGFNFDDGGKSSKRLTGTADYVAPEQAIDSRSIDSRADIYSLGCTFYFLLTGRPPFSGSSLQQRLAKHQTAPVPDVRSVRDDCPAAVADLIKRMMAKRPSDRPPSMSDLLVQLKQIRGVPMTDQTGSLRSFAHPDDTTSMAVSGQQTVFEESSISSSGGDESGLSGDPTESLDGFDFSDLPDLPAPGAASAVDSMGPLGHASPPPPPRAAGRTAGGKPASDGGGNSQQVLLGIGLAFAALALVAVLGMMAYTFSRPLEQSRPRLKQFDSKDGTLIIVDE</sequence>
<evidence type="ECO:0000256" key="7">
    <source>
        <dbReference type="SAM" id="Phobius"/>
    </source>
</evidence>
<dbReference type="GO" id="GO:0004674">
    <property type="term" value="F:protein serine/threonine kinase activity"/>
    <property type="evidence" value="ECO:0007669"/>
    <property type="project" value="UniProtKB-EC"/>
</dbReference>
<keyword evidence="7" id="KW-0812">Transmembrane</keyword>
<dbReference type="AlphaFoldDB" id="A0A5C5Y9H0"/>
<keyword evidence="10" id="KW-1185">Reference proteome</keyword>
<keyword evidence="4 5" id="KW-0067">ATP-binding</keyword>
<keyword evidence="7" id="KW-0472">Membrane</keyword>
<dbReference type="PROSITE" id="PS00107">
    <property type="entry name" value="PROTEIN_KINASE_ATP"/>
    <property type="match status" value="1"/>
</dbReference>
<evidence type="ECO:0000256" key="3">
    <source>
        <dbReference type="ARBA" id="ARBA00022777"/>
    </source>
</evidence>
<evidence type="ECO:0000256" key="4">
    <source>
        <dbReference type="ARBA" id="ARBA00022840"/>
    </source>
</evidence>
<dbReference type="GO" id="GO:0005524">
    <property type="term" value="F:ATP binding"/>
    <property type="evidence" value="ECO:0007669"/>
    <property type="project" value="UniProtKB-UniRule"/>
</dbReference>
<dbReference type="InterPro" id="IPR017441">
    <property type="entry name" value="Protein_kinase_ATP_BS"/>
</dbReference>
<evidence type="ECO:0000256" key="6">
    <source>
        <dbReference type="SAM" id="MobiDB-lite"/>
    </source>
</evidence>
<keyword evidence="2 5" id="KW-0547">Nucleotide-binding</keyword>
<evidence type="ECO:0000313" key="9">
    <source>
        <dbReference type="EMBL" id="TWT71101.1"/>
    </source>
</evidence>
<feature type="domain" description="Protein kinase" evidence="8">
    <location>
        <begin position="85"/>
        <end position="347"/>
    </location>
</feature>
<dbReference type="SUPFAM" id="SSF56112">
    <property type="entry name" value="Protein kinase-like (PK-like)"/>
    <property type="match status" value="1"/>
</dbReference>
<evidence type="ECO:0000256" key="1">
    <source>
        <dbReference type="ARBA" id="ARBA00022679"/>
    </source>
</evidence>
<accession>A0A5C5Y9H0</accession>
<dbReference type="InterPro" id="IPR011009">
    <property type="entry name" value="Kinase-like_dom_sf"/>
</dbReference>
<keyword evidence="3 9" id="KW-0418">Kinase</keyword>
<dbReference type="EC" id="2.7.11.1" evidence="9"/>
<gene>
    <name evidence="9" type="primary">prkC_11</name>
    <name evidence="9" type="ORF">Pan14r_34110</name>
</gene>
<proteinExistence type="predicted"/>
<dbReference type="InterPro" id="IPR008271">
    <property type="entry name" value="Ser/Thr_kinase_AS"/>
</dbReference>
<evidence type="ECO:0000256" key="2">
    <source>
        <dbReference type="ARBA" id="ARBA00022741"/>
    </source>
</evidence>
<feature type="compositionally biased region" description="Polar residues" evidence="6">
    <location>
        <begin position="368"/>
        <end position="380"/>
    </location>
</feature>
<dbReference type="Gene3D" id="3.30.200.20">
    <property type="entry name" value="Phosphorylase Kinase, domain 1"/>
    <property type="match status" value="1"/>
</dbReference>
<name>A0A5C5Y9H0_9PLAN</name>
<feature type="compositionally biased region" description="Low complexity" evidence="6">
    <location>
        <begin position="440"/>
        <end position="450"/>
    </location>
</feature>
<dbReference type="OrthoDB" id="6111975at2"/>
<organism evidence="9 10">
    <name type="scientific">Crateriforma conspicua</name>
    <dbReference type="NCBI Taxonomy" id="2527996"/>
    <lineage>
        <taxon>Bacteria</taxon>
        <taxon>Pseudomonadati</taxon>
        <taxon>Planctomycetota</taxon>
        <taxon>Planctomycetia</taxon>
        <taxon>Planctomycetales</taxon>
        <taxon>Planctomycetaceae</taxon>
        <taxon>Crateriforma</taxon>
    </lineage>
</organism>
<evidence type="ECO:0000313" key="10">
    <source>
        <dbReference type="Proteomes" id="UP000317238"/>
    </source>
</evidence>
<feature type="region of interest" description="Disordered" evidence="6">
    <location>
        <begin position="352"/>
        <end position="454"/>
    </location>
</feature>
<dbReference type="RefSeq" id="WP_145303345.1">
    <property type="nucleotide sequence ID" value="NZ_CP036319.1"/>
</dbReference>
<dbReference type="InterPro" id="IPR000719">
    <property type="entry name" value="Prot_kinase_dom"/>
</dbReference>
<dbReference type="PROSITE" id="PS00108">
    <property type="entry name" value="PROTEIN_KINASE_ST"/>
    <property type="match status" value="1"/>
</dbReference>
<reference evidence="9 10" key="1">
    <citation type="submission" date="2019-02" db="EMBL/GenBank/DDBJ databases">
        <title>Deep-cultivation of Planctomycetes and their phenomic and genomic characterization uncovers novel biology.</title>
        <authorList>
            <person name="Wiegand S."/>
            <person name="Jogler M."/>
            <person name="Boedeker C."/>
            <person name="Pinto D."/>
            <person name="Vollmers J."/>
            <person name="Rivas-Marin E."/>
            <person name="Kohn T."/>
            <person name="Peeters S.H."/>
            <person name="Heuer A."/>
            <person name="Rast P."/>
            <person name="Oberbeckmann S."/>
            <person name="Bunk B."/>
            <person name="Jeske O."/>
            <person name="Meyerdierks A."/>
            <person name="Storesund J.E."/>
            <person name="Kallscheuer N."/>
            <person name="Luecker S."/>
            <person name="Lage O.M."/>
            <person name="Pohl T."/>
            <person name="Merkel B.J."/>
            <person name="Hornburger P."/>
            <person name="Mueller R.-W."/>
            <person name="Bruemmer F."/>
            <person name="Labrenz M."/>
            <person name="Spormann A.M."/>
            <person name="Op Den Camp H."/>
            <person name="Overmann J."/>
            <person name="Amann R."/>
            <person name="Jetten M.S.M."/>
            <person name="Mascher T."/>
            <person name="Medema M.H."/>
            <person name="Devos D.P."/>
            <person name="Kaster A.-K."/>
            <person name="Ovreas L."/>
            <person name="Rohde M."/>
            <person name="Galperin M.Y."/>
            <person name="Jogler C."/>
        </authorList>
    </citation>
    <scope>NUCLEOTIDE SEQUENCE [LARGE SCALE GENOMIC DNA]</scope>
    <source>
        <strain evidence="9 10">Pan14r</strain>
    </source>
</reference>
<dbReference type="PANTHER" id="PTHR43289:SF6">
    <property type="entry name" value="SERINE_THREONINE-PROTEIN KINASE NEKL-3"/>
    <property type="match status" value="1"/>
</dbReference>
<dbReference type="Gene3D" id="1.10.510.10">
    <property type="entry name" value="Transferase(Phosphotransferase) domain 1"/>
    <property type="match status" value="1"/>
</dbReference>
<dbReference type="CDD" id="cd14014">
    <property type="entry name" value="STKc_PknB_like"/>
    <property type="match status" value="1"/>
</dbReference>
<keyword evidence="7" id="KW-1133">Transmembrane helix</keyword>
<dbReference type="PROSITE" id="PS50011">
    <property type="entry name" value="PROTEIN_KINASE_DOM"/>
    <property type="match status" value="1"/>
</dbReference>
<dbReference type="Proteomes" id="UP000317238">
    <property type="component" value="Unassembled WGS sequence"/>
</dbReference>
<dbReference type="PANTHER" id="PTHR43289">
    <property type="entry name" value="MITOGEN-ACTIVATED PROTEIN KINASE KINASE KINASE 20-RELATED"/>
    <property type="match status" value="1"/>
</dbReference>
<feature type="binding site" evidence="5">
    <location>
        <position position="114"/>
    </location>
    <ligand>
        <name>ATP</name>
        <dbReference type="ChEBI" id="CHEBI:30616"/>
    </ligand>
</feature>
<dbReference type="Pfam" id="PF00069">
    <property type="entry name" value="Pkinase"/>
    <property type="match status" value="1"/>
</dbReference>
<feature type="compositionally biased region" description="Low complexity" evidence="6">
    <location>
        <begin position="381"/>
        <end position="397"/>
    </location>
</feature>
<protein>
    <submittedName>
        <fullName evidence="9">Serine/threonine-protein kinase PrkC</fullName>
        <ecNumber evidence="9">2.7.11.1</ecNumber>
    </submittedName>
</protein>
<dbReference type="EMBL" id="SJPL01000001">
    <property type="protein sequence ID" value="TWT71101.1"/>
    <property type="molecule type" value="Genomic_DNA"/>
</dbReference>